<evidence type="ECO:0000313" key="3">
    <source>
        <dbReference type="EMBL" id="MCA9301911.1"/>
    </source>
</evidence>
<keyword evidence="2" id="KW-0472">Membrane</keyword>
<organism evidence="3 4">
    <name type="scientific">candidate division WWE3 bacterium</name>
    <dbReference type="NCBI Taxonomy" id="2053526"/>
    <lineage>
        <taxon>Bacteria</taxon>
        <taxon>Katanobacteria</taxon>
    </lineage>
</organism>
<proteinExistence type="predicted"/>
<keyword evidence="1" id="KW-0175">Coiled coil</keyword>
<dbReference type="AlphaFoldDB" id="A0A955DZA2"/>
<dbReference type="InterPro" id="IPR025101">
    <property type="entry name" value="DUF4012"/>
</dbReference>
<evidence type="ECO:0000256" key="1">
    <source>
        <dbReference type="SAM" id="Coils"/>
    </source>
</evidence>
<name>A0A955DZA2_UNCKA</name>
<protein>
    <submittedName>
        <fullName evidence="3">DUF4012 domain-containing protein</fullName>
    </submittedName>
</protein>
<gene>
    <name evidence="3" type="ORF">KDA10_00905</name>
</gene>
<feature type="transmembrane region" description="Helical" evidence="2">
    <location>
        <begin position="36"/>
        <end position="58"/>
    </location>
</feature>
<evidence type="ECO:0000313" key="4">
    <source>
        <dbReference type="Proteomes" id="UP000714817"/>
    </source>
</evidence>
<comment type="caution">
    <text evidence="3">The sequence shown here is derived from an EMBL/GenBank/DDBJ whole genome shotgun (WGS) entry which is preliminary data.</text>
</comment>
<reference evidence="3" key="1">
    <citation type="submission" date="2020-04" db="EMBL/GenBank/DDBJ databases">
        <authorList>
            <person name="Zhang T."/>
        </authorList>
    </citation>
    <scope>NUCLEOTIDE SEQUENCE</scope>
    <source>
        <strain evidence="3">HKST-UBA80</strain>
    </source>
</reference>
<sequence length="656" mass="72906">MDSKFFASSKTGLKPASAKGTQLYGNKNNKKILKGAGLAAGIAAVVFLILFAVTYFVALRPTLALMSKVNEVKADISEISKSATNRDLVELSANLDKLEMDIAELRAARDENIGWMENFGLTKEYYADSNHFMDAGLQMIEAGREAIKLIEPFADAGGFRISAEQEIEIVDPAQGSGLAEAFSNWIAIMPEIAGDIDVVLNRLTLAGEELNKVDASKYPESFRGTDLRQSIIKAQNTLTLLNDSAPDIKEALNIIPPLLGVGTTEKRYMILMENDKELRATGGFWTYISTFKIANAQLSSDFTSQGTYNIDFALEVIDPYYTFPTVPDAYRNHLKVERMFSRDANISPDFPTSVDQFMLFWDLAGPHSPNVKPVDGVITINTQVLEELLQVTGPVTLNGITYDSETVTLELEKIASLALREQANRKKILGDLMEAMLKNVFESDKNLWPQLVDKGLDLAARKHIKAFMFDPQAQALLEKYNYAGRIADPIPGSGDYAHLVSTNLGGGKTNTWFVNKSVEHSLTREGDRYVRTVAATFTYGDKGPEYDVFKTRYQDWLRLYVPLGSELISIENSDDPAGTGEERNKTYFHGYVTLSPGETKTVTFKYYLPEDVVKGDTYNLYLQKQSGINSEPHTITIGNKSETVELEKDQLYSTKL</sequence>
<reference evidence="3" key="2">
    <citation type="journal article" date="2021" name="Microbiome">
        <title>Successional dynamics and alternative stable states in a saline activated sludge microbial community over 9 years.</title>
        <authorList>
            <person name="Wang Y."/>
            <person name="Ye J."/>
            <person name="Ju F."/>
            <person name="Liu L."/>
            <person name="Boyd J.A."/>
            <person name="Deng Y."/>
            <person name="Parks D.H."/>
            <person name="Jiang X."/>
            <person name="Yin X."/>
            <person name="Woodcroft B.J."/>
            <person name="Tyson G.W."/>
            <person name="Hugenholtz P."/>
            <person name="Polz M.F."/>
            <person name="Zhang T."/>
        </authorList>
    </citation>
    <scope>NUCLEOTIDE SEQUENCE</scope>
    <source>
        <strain evidence="3">HKST-UBA80</strain>
    </source>
</reference>
<accession>A0A955DZA2</accession>
<evidence type="ECO:0000256" key="2">
    <source>
        <dbReference type="SAM" id="Phobius"/>
    </source>
</evidence>
<dbReference type="Pfam" id="PF13196">
    <property type="entry name" value="DUF4012"/>
    <property type="match status" value="1"/>
</dbReference>
<dbReference type="EMBL" id="JAGQNY010000003">
    <property type="protein sequence ID" value="MCA9301911.1"/>
    <property type="molecule type" value="Genomic_DNA"/>
</dbReference>
<feature type="coiled-coil region" evidence="1">
    <location>
        <begin position="81"/>
        <end position="108"/>
    </location>
</feature>
<keyword evidence="2" id="KW-0812">Transmembrane</keyword>
<dbReference type="Proteomes" id="UP000714817">
    <property type="component" value="Unassembled WGS sequence"/>
</dbReference>
<keyword evidence="2" id="KW-1133">Transmembrane helix</keyword>